<evidence type="ECO:0000313" key="1">
    <source>
        <dbReference type="EMBL" id="PNR55226.1"/>
    </source>
</evidence>
<dbReference type="AlphaFoldDB" id="A0A2K1KN73"/>
<reference evidence="1 3" key="1">
    <citation type="journal article" date="2008" name="Science">
        <title>The Physcomitrella genome reveals evolutionary insights into the conquest of land by plants.</title>
        <authorList>
            <person name="Rensing S."/>
            <person name="Lang D."/>
            <person name="Zimmer A."/>
            <person name="Terry A."/>
            <person name="Salamov A."/>
            <person name="Shapiro H."/>
            <person name="Nishiyama T."/>
            <person name="Perroud P.-F."/>
            <person name="Lindquist E."/>
            <person name="Kamisugi Y."/>
            <person name="Tanahashi T."/>
            <person name="Sakakibara K."/>
            <person name="Fujita T."/>
            <person name="Oishi K."/>
            <person name="Shin-I T."/>
            <person name="Kuroki Y."/>
            <person name="Toyoda A."/>
            <person name="Suzuki Y."/>
            <person name="Hashimoto A."/>
            <person name="Yamaguchi K."/>
            <person name="Sugano A."/>
            <person name="Kohara Y."/>
            <person name="Fujiyama A."/>
            <person name="Anterola A."/>
            <person name="Aoki S."/>
            <person name="Ashton N."/>
            <person name="Barbazuk W.B."/>
            <person name="Barker E."/>
            <person name="Bennetzen J."/>
            <person name="Bezanilla M."/>
            <person name="Blankenship R."/>
            <person name="Cho S.H."/>
            <person name="Dutcher S."/>
            <person name="Estelle M."/>
            <person name="Fawcett J.A."/>
            <person name="Gundlach H."/>
            <person name="Hanada K."/>
            <person name="Heyl A."/>
            <person name="Hicks K.A."/>
            <person name="Hugh J."/>
            <person name="Lohr M."/>
            <person name="Mayer K."/>
            <person name="Melkozernov A."/>
            <person name="Murata T."/>
            <person name="Nelson D."/>
            <person name="Pils B."/>
            <person name="Prigge M."/>
            <person name="Reiss B."/>
            <person name="Renner T."/>
            <person name="Rombauts S."/>
            <person name="Rushton P."/>
            <person name="Sanderfoot A."/>
            <person name="Schween G."/>
            <person name="Shiu S.-H."/>
            <person name="Stueber K."/>
            <person name="Theodoulou F.L."/>
            <person name="Tu H."/>
            <person name="Van de Peer Y."/>
            <person name="Verrier P.J."/>
            <person name="Waters E."/>
            <person name="Wood A."/>
            <person name="Yang L."/>
            <person name="Cove D."/>
            <person name="Cuming A."/>
            <person name="Hasebe M."/>
            <person name="Lucas S."/>
            <person name="Mishler D.B."/>
            <person name="Reski R."/>
            <person name="Grigoriev I."/>
            <person name="Quatrano R.S."/>
            <person name="Boore J.L."/>
        </authorList>
    </citation>
    <scope>NUCLEOTIDE SEQUENCE [LARGE SCALE GENOMIC DNA]</scope>
    <source>
        <strain evidence="2 3">cv. Gransden 2004</strain>
    </source>
</reference>
<dbReference type="Gramene" id="Pp3c4_12590V3.1">
    <property type="protein sequence ID" value="Pp3c4_12590V3.1"/>
    <property type="gene ID" value="Pp3c4_12590"/>
</dbReference>
<dbReference type="InParanoid" id="A0A2K1KN73"/>
<proteinExistence type="predicted"/>
<organism evidence="1">
    <name type="scientific">Physcomitrium patens</name>
    <name type="common">Spreading-leaved earth moss</name>
    <name type="synonym">Physcomitrella patens</name>
    <dbReference type="NCBI Taxonomy" id="3218"/>
    <lineage>
        <taxon>Eukaryota</taxon>
        <taxon>Viridiplantae</taxon>
        <taxon>Streptophyta</taxon>
        <taxon>Embryophyta</taxon>
        <taxon>Bryophyta</taxon>
        <taxon>Bryophytina</taxon>
        <taxon>Bryopsida</taxon>
        <taxon>Funariidae</taxon>
        <taxon>Funariales</taxon>
        <taxon>Funariaceae</taxon>
        <taxon>Physcomitrium</taxon>
    </lineage>
</organism>
<name>A0A2K1KN73_PHYPA</name>
<reference evidence="2" key="3">
    <citation type="submission" date="2020-12" db="UniProtKB">
        <authorList>
            <consortium name="EnsemblPlants"/>
        </authorList>
    </citation>
    <scope>IDENTIFICATION</scope>
</reference>
<accession>A0A2K1KN73</accession>
<dbReference type="EMBL" id="ABEU02000004">
    <property type="protein sequence ID" value="PNR55226.1"/>
    <property type="molecule type" value="Genomic_DNA"/>
</dbReference>
<evidence type="ECO:0000313" key="3">
    <source>
        <dbReference type="Proteomes" id="UP000006727"/>
    </source>
</evidence>
<gene>
    <name evidence="1" type="ORF">PHYPA_006121</name>
</gene>
<evidence type="ECO:0000313" key="2">
    <source>
        <dbReference type="EnsemblPlants" id="Pp3c4_12590V3.1"/>
    </source>
</evidence>
<reference evidence="1 3" key="2">
    <citation type="journal article" date="2018" name="Plant J.">
        <title>The Physcomitrella patens chromosome-scale assembly reveals moss genome structure and evolution.</title>
        <authorList>
            <person name="Lang D."/>
            <person name="Ullrich K.K."/>
            <person name="Murat F."/>
            <person name="Fuchs J."/>
            <person name="Jenkins J."/>
            <person name="Haas F.B."/>
            <person name="Piednoel M."/>
            <person name="Gundlach H."/>
            <person name="Van Bel M."/>
            <person name="Meyberg R."/>
            <person name="Vives C."/>
            <person name="Morata J."/>
            <person name="Symeonidi A."/>
            <person name="Hiss M."/>
            <person name="Muchero W."/>
            <person name="Kamisugi Y."/>
            <person name="Saleh O."/>
            <person name="Blanc G."/>
            <person name="Decker E.L."/>
            <person name="van Gessel N."/>
            <person name="Grimwood J."/>
            <person name="Hayes R.D."/>
            <person name="Graham S.W."/>
            <person name="Gunter L.E."/>
            <person name="McDaniel S.F."/>
            <person name="Hoernstein S.N.W."/>
            <person name="Larsson A."/>
            <person name="Li F.W."/>
            <person name="Perroud P.F."/>
            <person name="Phillips J."/>
            <person name="Ranjan P."/>
            <person name="Rokshar D.S."/>
            <person name="Rothfels C.J."/>
            <person name="Schneider L."/>
            <person name="Shu S."/>
            <person name="Stevenson D.W."/>
            <person name="Thummler F."/>
            <person name="Tillich M."/>
            <person name="Villarreal Aguilar J.C."/>
            <person name="Widiez T."/>
            <person name="Wong G.K."/>
            <person name="Wymore A."/>
            <person name="Zhang Y."/>
            <person name="Zimmer A.D."/>
            <person name="Quatrano R.S."/>
            <person name="Mayer K.F.X."/>
            <person name="Goodstein D."/>
            <person name="Casacuberta J.M."/>
            <person name="Vandepoele K."/>
            <person name="Reski R."/>
            <person name="Cuming A.C."/>
            <person name="Tuskan G.A."/>
            <person name="Maumus F."/>
            <person name="Salse J."/>
            <person name="Schmutz J."/>
            <person name="Rensing S.A."/>
        </authorList>
    </citation>
    <scope>NUCLEOTIDE SEQUENCE [LARGE SCALE GENOMIC DNA]</scope>
    <source>
        <strain evidence="2 3">cv. Gransden 2004</strain>
    </source>
</reference>
<sequence>MLQDVADLKLTDSDGYGKLPEYELLITDYLVDLARRKGKTLESAGPVLDF</sequence>
<dbReference type="Proteomes" id="UP000006727">
    <property type="component" value="Chromosome 4"/>
</dbReference>
<dbReference type="EnsemblPlants" id="Pp3c4_12590V3.1">
    <property type="protein sequence ID" value="Pp3c4_12590V3.1"/>
    <property type="gene ID" value="Pp3c4_12590"/>
</dbReference>
<protein>
    <submittedName>
        <fullName evidence="1 2">Uncharacterized protein</fullName>
    </submittedName>
</protein>
<keyword evidence="3" id="KW-1185">Reference proteome</keyword>